<dbReference type="RefSeq" id="WP_211470296.1">
    <property type="nucleotide sequence ID" value="NZ_JAGSXH010000103.1"/>
</dbReference>
<reference evidence="2" key="1">
    <citation type="submission" date="2021-04" db="EMBL/GenBank/DDBJ databases">
        <title>Genome based classification of Actinospica acidithermotolerans sp. nov., an actinobacterium isolated from an Indonesian hot spring.</title>
        <authorList>
            <person name="Kusuma A.B."/>
            <person name="Putra K.E."/>
            <person name="Nafisah S."/>
            <person name="Loh J."/>
            <person name="Nouioui I."/>
            <person name="Goodfellow M."/>
        </authorList>
    </citation>
    <scope>NUCLEOTIDE SEQUENCE</scope>
    <source>
        <strain evidence="2">DSM 45618</strain>
    </source>
</reference>
<evidence type="ECO:0000313" key="3">
    <source>
        <dbReference type="Proteomes" id="UP000677913"/>
    </source>
</evidence>
<keyword evidence="3" id="KW-1185">Reference proteome</keyword>
<proteinExistence type="predicted"/>
<evidence type="ECO:0000256" key="1">
    <source>
        <dbReference type="SAM" id="MobiDB-lite"/>
    </source>
</evidence>
<comment type="caution">
    <text evidence="2">The sequence shown here is derived from an EMBL/GenBank/DDBJ whole genome shotgun (WGS) entry which is preliminary data.</text>
</comment>
<organism evidence="2 3">
    <name type="scientific">Actinocrinis puniceicyclus</name>
    <dbReference type="NCBI Taxonomy" id="977794"/>
    <lineage>
        <taxon>Bacteria</taxon>
        <taxon>Bacillati</taxon>
        <taxon>Actinomycetota</taxon>
        <taxon>Actinomycetes</taxon>
        <taxon>Catenulisporales</taxon>
        <taxon>Actinospicaceae</taxon>
        <taxon>Actinocrinis</taxon>
    </lineage>
</organism>
<sequence>MPSYGSGGRSVLIYDHSSWSGYLLQRLLPRATRFVARRGDRAGDVLADVPADAAVFIFHVDLTWAGDVPLDRSELTARLVRYGIAVINHDVVDISKRSLQHACGELGLPTTVADQSGPPDDLVIVKTDRNYGGVPETLSQQRDTGLDVGPGKGAPEPPEYLVARRCELDEAVWTRPDLVVENYVSNPHGQIYRAIRLGDAMAFMVYRTGRAVDRVPADSSLLVDADLVPTAVKKAVVELAQYRGIGFGAFDVIVDDASQAFVIDFNSTPYWGAGALGALRRLTRPWS</sequence>
<dbReference type="AlphaFoldDB" id="A0A8J7WNU9"/>
<dbReference type="SUPFAM" id="SSF56059">
    <property type="entry name" value="Glutathione synthetase ATP-binding domain-like"/>
    <property type="match status" value="1"/>
</dbReference>
<dbReference type="EMBL" id="JAGSXH010000103">
    <property type="protein sequence ID" value="MBS2965831.1"/>
    <property type="molecule type" value="Genomic_DNA"/>
</dbReference>
<accession>A0A8J7WNU9</accession>
<dbReference type="Gene3D" id="3.30.470.20">
    <property type="entry name" value="ATP-grasp fold, B domain"/>
    <property type="match status" value="1"/>
</dbReference>
<dbReference type="Proteomes" id="UP000677913">
    <property type="component" value="Unassembled WGS sequence"/>
</dbReference>
<name>A0A8J7WNU9_9ACTN</name>
<protein>
    <recommendedName>
        <fullName evidence="4">ATP-grasp domain-containing protein</fullName>
    </recommendedName>
</protein>
<evidence type="ECO:0008006" key="4">
    <source>
        <dbReference type="Google" id="ProtNLM"/>
    </source>
</evidence>
<gene>
    <name evidence="2" type="ORF">KGA66_22460</name>
</gene>
<evidence type="ECO:0000313" key="2">
    <source>
        <dbReference type="EMBL" id="MBS2965831.1"/>
    </source>
</evidence>
<feature type="region of interest" description="Disordered" evidence="1">
    <location>
        <begin position="134"/>
        <end position="154"/>
    </location>
</feature>